<dbReference type="Proteomes" id="UP000487268">
    <property type="component" value="Unassembled WGS sequence"/>
</dbReference>
<accession>A0A7K0C7S5</accession>
<keyword evidence="2" id="KW-1185">Reference proteome</keyword>
<sequence>MSGKALAVTAADPGNEETRILAELRRLEKERRTGVLRVGDEGAFHVAEGAVVFAGSRRATGLDRLAVGSGMVSTEEWGRIRLGGLDGAPGLPRPQLEMFALLALFDAAYFLLGSAAVPRFGAGPAHWLAPLCRVTPATLAHECARRRDRLDAVWPVPPTDLAPVVPVRRIRRQRVVLTGLQAELLLNADGRRTPAELALDLGRTTYGCLLAARELGAAGLIRPAAVRAPRAAPPAPVRPPAPAAQWSPPDMDVLVRLRTALKECM</sequence>
<gene>
    <name evidence="1" type="ORF">ACRB68_69450</name>
</gene>
<name>A0A7K0C7S5_9ACTN</name>
<evidence type="ECO:0000313" key="1">
    <source>
        <dbReference type="EMBL" id="MQY08834.1"/>
    </source>
</evidence>
<organism evidence="1 2">
    <name type="scientific">Actinomadura macrotermitis</name>
    <dbReference type="NCBI Taxonomy" id="2585200"/>
    <lineage>
        <taxon>Bacteria</taxon>
        <taxon>Bacillati</taxon>
        <taxon>Actinomycetota</taxon>
        <taxon>Actinomycetes</taxon>
        <taxon>Streptosporangiales</taxon>
        <taxon>Thermomonosporaceae</taxon>
        <taxon>Actinomadura</taxon>
    </lineage>
</organism>
<proteinExistence type="predicted"/>
<comment type="caution">
    <text evidence="1">The sequence shown here is derived from an EMBL/GenBank/DDBJ whole genome shotgun (WGS) entry which is preliminary data.</text>
</comment>
<reference evidence="1 2" key="1">
    <citation type="submission" date="2019-10" db="EMBL/GenBank/DDBJ databases">
        <title>Actinomadura rubteroloni sp. nov. and Actinomadura macrotermitis sp. nov., isolated from the gut of fungus growing-termite Macrotermes natalensis.</title>
        <authorList>
            <person name="Benndorf R."/>
            <person name="Martin K."/>
            <person name="Kuefner M."/>
            <person name="De Beer W."/>
            <person name="Kaster A.-K."/>
            <person name="Vollmers J."/>
            <person name="Poulsen M."/>
            <person name="Beemelmanns C."/>
        </authorList>
    </citation>
    <scope>NUCLEOTIDE SEQUENCE [LARGE SCALE GENOMIC DNA]</scope>
    <source>
        <strain evidence="1 2">RB68</strain>
    </source>
</reference>
<dbReference type="AlphaFoldDB" id="A0A7K0C7S5"/>
<protein>
    <submittedName>
        <fullName evidence="1">Uncharacterized protein</fullName>
    </submittedName>
</protein>
<evidence type="ECO:0000313" key="2">
    <source>
        <dbReference type="Proteomes" id="UP000487268"/>
    </source>
</evidence>
<dbReference type="OrthoDB" id="3538879at2"/>
<dbReference type="RefSeq" id="WP_153540067.1">
    <property type="nucleotide sequence ID" value="NZ_WEGH01000005.1"/>
</dbReference>
<dbReference type="EMBL" id="WEGH01000005">
    <property type="protein sequence ID" value="MQY08834.1"/>
    <property type="molecule type" value="Genomic_DNA"/>
</dbReference>